<dbReference type="Proteomes" id="UP000070134">
    <property type="component" value="Chromosome"/>
</dbReference>
<dbReference type="EMBL" id="CP014518">
    <property type="protein sequence ID" value="AMM34433.1"/>
    <property type="molecule type" value="Genomic_DNA"/>
</dbReference>
<evidence type="ECO:0000313" key="1">
    <source>
        <dbReference type="EMBL" id="AMM34433.1"/>
    </source>
</evidence>
<organism evidence="1 2">
    <name type="scientific">Sinomonas atrocyanea</name>
    <dbReference type="NCBI Taxonomy" id="37927"/>
    <lineage>
        <taxon>Bacteria</taxon>
        <taxon>Bacillati</taxon>
        <taxon>Actinomycetota</taxon>
        <taxon>Actinomycetes</taxon>
        <taxon>Micrococcales</taxon>
        <taxon>Micrococcaceae</taxon>
        <taxon>Sinomonas</taxon>
    </lineage>
</organism>
<dbReference type="AlphaFoldDB" id="A0A127A531"/>
<proteinExistence type="predicted"/>
<accession>A0A127A531</accession>
<protein>
    <submittedName>
        <fullName evidence="1">Uncharacterized protein</fullName>
    </submittedName>
</protein>
<name>A0A127A531_9MICC</name>
<evidence type="ECO:0000313" key="2">
    <source>
        <dbReference type="Proteomes" id="UP000070134"/>
    </source>
</evidence>
<keyword evidence="2" id="KW-1185">Reference proteome</keyword>
<gene>
    <name evidence="1" type="ORF">SA2016_3776</name>
</gene>
<dbReference type="KEGG" id="satk:SA2016_3776"/>
<sequence>MARACYHGWHQAIATGLPELREGITTTTRSAPGHGIELGAAFLSRKDTSRRLTAL</sequence>
<reference evidence="1 2" key="1">
    <citation type="submission" date="2016-02" db="EMBL/GenBank/DDBJ databases">
        <title>Complete genome of Sinomonas atrocyanea KCTC 3377.</title>
        <authorList>
            <person name="Kim K.M."/>
        </authorList>
    </citation>
    <scope>NUCLEOTIDE SEQUENCE [LARGE SCALE GENOMIC DNA]</scope>
    <source>
        <strain evidence="1 2">KCTC 3377</strain>
    </source>
</reference>